<evidence type="ECO:0000256" key="2">
    <source>
        <dbReference type="ARBA" id="ARBA00022741"/>
    </source>
</evidence>
<keyword evidence="7" id="KW-1185">Reference proteome</keyword>
<dbReference type="EMBL" id="JACHHI010000007">
    <property type="protein sequence ID" value="MBB6478259.1"/>
    <property type="molecule type" value="Genomic_DNA"/>
</dbReference>
<keyword evidence="2 4" id="KW-0547">Nucleotide-binding</keyword>
<feature type="binding site" evidence="4">
    <location>
        <position position="59"/>
    </location>
    <ligand>
        <name>substrate</name>
    </ligand>
</feature>
<comment type="cofactor">
    <cofactor evidence="5">
        <name>Mg(2+)</name>
        <dbReference type="ChEBI" id="CHEBI:18420"/>
    </cofactor>
</comment>
<evidence type="ECO:0000256" key="5">
    <source>
        <dbReference type="RuleBase" id="RU361279"/>
    </source>
</evidence>
<dbReference type="InterPro" id="IPR024185">
    <property type="entry name" value="FTHF_cligase-like_sf"/>
</dbReference>
<dbReference type="PIRSF" id="PIRSF006806">
    <property type="entry name" value="FTHF_cligase"/>
    <property type="match status" value="1"/>
</dbReference>
<dbReference type="Gene3D" id="3.40.50.10420">
    <property type="entry name" value="NagB/RpiA/CoA transferase-like"/>
    <property type="match status" value="1"/>
</dbReference>
<feature type="binding site" evidence="4">
    <location>
        <position position="54"/>
    </location>
    <ligand>
        <name>substrate</name>
    </ligand>
</feature>
<dbReference type="GO" id="GO:0046872">
    <property type="term" value="F:metal ion binding"/>
    <property type="evidence" value="ECO:0007669"/>
    <property type="project" value="UniProtKB-KW"/>
</dbReference>
<comment type="caution">
    <text evidence="6">The sequence shown here is derived from an EMBL/GenBank/DDBJ whole genome shotgun (WGS) entry which is preliminary data.</text>
</comment>
<keyword evidence="5" id="KW-0479">Metal-binding</keyword>
<name>A0A841R5E5_9FIRM</name>
<keyword evidence="5" id="KW-0460">Magnesium</keyword>
<comment type="catalytic activity">
    <reaction evidence="5">
        <text>(6S)-5-formyl-5,6,7,8-tetrahydrofolate + ATP = (6R)-5,10-methenyltetrahydrofolate + ADP + phosphate</text>
        <dbReference type="Rhea" id="RHEA:10488"/>
        <dbReference type="ChEBI" id="CHEBI:30616"/>
        <dbReference type="ChEBI" id="CHEBI:43474"/>
        <dbReference type="ChEBI" id="CHEBI:57455"/>
        <dbReference type="ChEBI" id="CHEBI:57457"/>
        <dbReference type="ChEBI" id="CHEBI:456216"/>
        <dbReference type="EC" id="6.3.3.2"/>
    </reaction>
</comment>
<feature type="binding site" evidence="4">
    <location>
        <begin position="136"/>
        <end position="144"/>
    </location>
    <ligand>
        <name>ATP</name>
        <dbReference type="ChEBI" id="CHEBI:30616"/>
    </ligand>
</feature>
<dbReference type="SUPFAM" id="SSF100950">
    <property type="entry name" value="NagB/RpiA/CoA transferase-like"/>
    <property type="match status" value="1"/>
</dbReference>
<keyword evidence="6" id="KW-0436">Ligase</keyword>
<dbReference type="InterPro" id="IPR002698">
    <property type="entry name" value="FTHF_cligase"/>
</dbReference>
<dbReference type="GO" id="GO:0035999">
    <property type="term" value="P:tetrahydrofolate interconversion"/>
    <property type="evidence" value="ECO:0007669"/>
    <property type="project" value="TreeGrafter"/>
</dbReference>
<dbReference type="OrthoDB" id="9801938at2"/>
<dbReference type="NCBIfam" id="TIGR02727">
    <property type="entry name" value="MTHFS_bact"/>
    <property type="match status" value="1"/>
</dbReference>
<comment type="similarity">
    <text evidence="1 5">Belongs to the 5-formyltetrahydrofolate cyclo-ligase family.</text>
</comment>
<organism evidence="6 7">
    <name type="scientific">Negativicoccus succinicivorans</name>
    <dbReference type="NCBI Taxonomy" id="620903"/>
    <lineage>
        <taxon>Bacteria</taxon>
        <taxon>Bacillati</taxon>
        <taxon>Bacillota</taxon>
        <taxon>Negativicutes</taxon>
        <taxon>Veillonellales</taxon>
        <taxon>Veillonellaceae</taxon>
        <taxon>Negativicoccus</taxon>
    </lineage>
</organism>
<sequence>MPEMTAAQAQKKALRRPLLEQRHHFEPALVSRAICERITASAMFRDANVIFGYLAMPQEINIDPVLRAALAEGKTVAVPKLTATLGIMDAVELTSWDNLALNRWEIREPRDTAVIDPSEFDLVLAPGLAFTRNGARLGMGGGYYDRWLVHTNAKTLGICAEAFLVTQIPLTPNDVTVDAVVTETAWYTAR</sequence>
<evidence type="ECO:0000256" key="4">
    <source>
        <dbReference type="PIRSR" id="PIRSR006806-1"/>
    </source>
</evidence>
<dbReference type="GO" id="GO:0005524">
    <property type="term" value="F:ATP binding"/>
    <property type="evidence" value="ECO:0007669"/>
    <property type="project" value="UniProtKB-KW"/>
</dbReference>
<proteinExistence type="inferred from homology"/>
<dbReference type="Pfam" id="PF01812">
    <property type="entry name" value="5-FTHF_cyc-lig"/>
    <property type="match status" value="1"/>
</dbReference>
<feature type="binding site" evidence="4">
    <location>
        <begin position="11"/>
        <end position="15"/>
    </location>
    <ligand>
        <name>ATP</name>
        <dbReference type="ChEBI" id="CHEBI:30616"/>
    </ligand>
</feature>
<dbReference type="RefSeq" id="WP_159823292.1">
    <property type="nucleotide sequence ID" value="NZ_CABWNB010000005.1"/>
</dbReference>
<keyword evidence="3 4" id="KW-0067">ATP-binding</keyword>
<evidence type="ECO:0000256" key="1">
    <source>
        <dbReference type="ARBA" id="ARBA00010638"/>
    </source>
</evidence>
<reference evidence="6 7" key="1">
    <citation type="submission" date="2020-08" db="EMBL/GenBank/DDBJ databases">
        <title>Genomic Encyclopedia of Type Strains, Phase IV (KMG-IV): sequencing the most valuable type-strain genomes for metagenomic binning, comparative biology and taxonomic classification.</title>
        <authorList>
            <person name="Goeker M."/>
        </authorList>
    </citation>
    <scope>NUCLEOTIDE SEQUENCE [LARGE SCALE GENOMIC DNA]</scope>
    <source>
        <strain evidence="6 7">DSM 21255</strain>
    </source>
</reference>
<dbReference type="GeneID" id="93486584"/>
<dbReference type="GO" id="GO:0009396">
    <property type="term" value="P:folic acid-containing compound biosynthetic process"/>
    <property type="evidence" value="ECO:0007669"/>
    <property type="project" value="TreeGrafter"/>
</dbReference>
<dbReference type="PANTHER" id="PTHR23407:SF1">
    <property type="entry name" value="5-FORMYLTETRAHYDROFOLATE CYCLO-LIGASE"/>
    <property type="match status" value="1"/>
</dbReference>
<evidence type="ECO:0000256" key="3">
    <source>
        <dbReference type="ARBA" id="ARBA00022840"/>
    </source>
</evidence>
<dbReference type="EC" id="6.3.3.2" evidence="5"/>
<dbReference type="AlphaFoldDB" id="A0A841R5E5"/>
<evidence type="ECO:0000313" key="6">
    <source>
        <dbReference type="EMBL" id="MBB6478259.1"/>
    </source>
</evidence>
<dbReference type="Proteomes" id="UP000591941">
    <property type="component" value="Unassembled WGS sequence"/>
</dbReference>
<accession>A0A841R5E5</accession>
<evidence type="ECO:0000313" key="7">
    <source>
        <dbReference type="Proteomes" id="UP000591941"/>
    </source>
</evidence>
<gene>
    <name evidence="6" type="ORF">HNR45_001330</name>
</gene>
<dbReference type="InterPro" id="IPR037171">
    <property type="entry name" value="NagB/RpiA_transferase-like"/>
</dbReference>
<protein>
    <recommendedName>
        <fullName evidence="5">5-formyltetrahydrofolate cyclo-ligase</fullName>
        <ecNumber evidence="5">6.3.3.2</ecNumber>
    </recommendedName>
</protein>
<dbReference type="GO" id="GO:0030272">
    <property type="term" value="F:5-formyltetrahydrofolate cyclo-ligase activity"/>
    <property type="evidence" value="ECO:0007669"/>
    <property type="project" value="UniProtKB-EC"/>
</dbReference>
<dbReference type="PANTHER" id="PTHR23407">
    <property type="entry name" value="ATPASE INHIBITOR/5-FORMYLTETRAHYDROFOLATE CYCLO-LIGASE"/>
    <property type="match status" value="1"/>
</dbReference>